<reference evidence="17 18" key="1">
    <citation type="submission" date="2021-12" db="EMBL/GenBank/DDBJ databases">
        <title>Discovery of the Pendulisporaceae a myxobacterial family with distinct sporulation behavior and unique specialized metabolism.</title>
        <authorList>
            <person name="Garcia R."/>
            <person name="Popoff A."/>
            <person name="Bader C.D."/>
            <person name="Loehr J."/>
            <person name="Walesch S."/>
            <person name="Walt C."/>
            <person name="Boldt J."/>
            <person name="Bunk B."/>
            <person name="Haeckl F.J.F.P.J."/>
            <person name="Gunesch A.P."/>
            <person name="Birkelbach J."/>
            <person name="Nuebel U."/>
            <person name="Pietschmann T."/>
            <person name="Bach T."/>
            <person name="Mueller R."/>
        </authorList>
    </citation>
    <scope>NUCLEOTIDE SEQUENCE [LARGE SCALE GENOMIC DNA]</scope>
    <source>
        <strain evidence="17 18">MSr12523</strain>
    </source>
</reference>
<evidence type="ECO:0000256" key="14">
    <source>
        <dbReference type="HAMAP-Rule" id="MF_00047"/>
    </source>
</evidence>
<evidence type="ECO:0000256" key="12">
    <source>
        <dbReference type="ARBA" id="ARBA00023316"/>
    </source>
</evidence>
<evidence type="ECO:0000256" key="9">
    <source>
        <dbReference type="ARBA" id="ARBA00022840"/>
    </source>
</evidence>
<dbReference type="EMBL" id="CP089982">
    <property type="protein sequence ID" value="WXB00104.1"/>
    <property type="molecule type" value="Genomic_DNA"/>
</dbReference>
<dbReference type="Pfam" id="PF07478">
    <property type="entry name" value="Dala_Dala_lig_C"/>
    <property type="match status" value="1"/>
</dbReference>
<comment type="cofactor">
    <cofactor evidence="1">
        <name>Mn(2+)</name>
        <dbReference type="ChEBI" id="CHEBI:29035"/>
    </cofactor>
</comment>
<evidence type="ECO:0000256" key="8">
    <source>
        <dbReference type="ARBA" id="ARBA00022741"/>
    </source>
</evidence>
<evidence type="ECO:0000313" key="17">
    <source>
        <dbReference type="EMBL" id="WXB00104.1"/>
    </source>
</evidence>
<organism evidence="17 18">
    <name type="scientific">Pendulispora brunnea</name>
    <dbReference type="NCBI Taxonomy" id="2905690"/>
    <lineage>
        <taxon>Bacteria</taxon>
        <taxon>Pseudomonadati</taxon>
        <taxon>Myxococcota</taxon>
        <taxon>Myxococcia</taxon>
        <taxon>Myxococcales</taxon>
        <taxon>Sorangiineae</taxon>
        <taxon>Pendulisporaceae</taxon>
        <taxon>Pendulispora</taxon>
    </lineage>
</organism>
<dbReference type="NCBIfam" id="NF002378">
    <property type="entry name" value="PRK01372.1"/>
    <property type="match status" value="1"/>
</dbReference>
<dbReference type="InterPro" id="IPR011127">
    <property type="entry name" value="Dala_Dala_lig_N"/>
</dbReference>
<evidence type="ECO:0000256" key="11">
    <source>
        <dbReference type="ARBA" id="ARBA00022984"/>
    </source>
</evidence>
<dbReference type="Pfam" id="PF01820">
    <property type="entry name" value="Dala_Dala_lig_N"/>
    <property type="match status" value="1"/>
</dbReference>
<dbReference type="SUPFAM" id="SSF52440">
    <property type="entry name" value="PreATP-grasp domain"/>
    <property type="match status" value="1"/>
</dbReference>
<dbReference type="PROSITE" id="PS00844">
    <property type="entry name" value="DALA_DALA_LIGASE_2"/>
    <property type="match status" value="1"/>
</dbReference>
<evidence type="ECO:0000256" key="5">
    <source>
        <dbReference type="ARBA" id="ARBA00012216"/>
    </source>
</evidence>
<dbReference type="InterPro" id="IPR011095">
    <property type="entry name" value="Dala_Dala_lig_C"/>
</dbReference>
<dbReference type="PROSITE" id="PS50975">
    <property type="entry name" value="ATP_GRASP"/>
    <property type="match status" value="1"/>
</dbReference>
<keyword evidence="11 14" id="KW-0573">Peptidoglycan synthesis</keyword>
<keyword evidence="9 15" id="KW-0067">ATP-binding</keyword>
<keyword evidence="8 15" id="KW-0547">Nucleotide-binding</keyword>
<protein>
    <recommendedName>
        <fullName evidence="5 14">D-alanine--D-alanine ligase</fullName>
        <ecNumber evidence="5 14">6.3.2.4</ecNumber>
    </recommendedName>
    <alternativeName>
        <fullName evidence="14">D-Ala-D-Ala ligase</fullName>
    </alternativeName>
    <alternativeName>
        <fullName evidence="14">D-alanylalanine synthetase</fullName>
    </alternativeName>
</protein>
<accession>A0ABZ2KS21</accession>
<comment type="similarity">
    <text evidence="4 14">Belongs to the D-alanine--D-alanine ligase family.</text>
</comment>
<dbReference type="EC" id="6.3.2.4" evidence="5 14"/>
<dbReference type="RefSeq" id="WP_394850746.1">
    <property type="nucleotide sequence ID" value="NZ_CP089982.1"/>
</dbReference>
<dbReference type="PANTHER" id="PTHR23132:SF23">
    <property type="entry name" value="D-ALANINE--D-ALANINE LIGASE B"/>
    <property type="match status" value="1"/>
</dbReference>
<evidence type="ECO:0000256" key="10">
    <source>
        <dbReference type="ARBA" id="ARBA00022960"/>
    </source>
</evidence>
<evidence type="ECO:0000256" key="2">
    <source>
        <dbReference type="ARBA" id="ARBA00001946"/>
    </source>
</evidence>
<keyword evidence="10 14" id="KW-0133">Cell shape</keyword>
<evidence type="ECO:0000256" key="4">
    <source>
        <dbReference type="ARBA" id="ARBA00010871"/>
    </source>
</evidence>
<evidence type="ECO:0000256" key="7">
    <source>
        <dbReference type="ARBA" id="ARBA00022598"/>
    </source>
</evidence>
<dbReference type="SUPFAM" id="SSF56059">
    <property type="entry name" value="Glutathione synthetase ATP-binding domain-like"/>
    <property type="match status" value="1"/>
</dbReference>
<dbReference type="PROSITE" id="PS00843">
    <property type="entry name" value="DALA_DALA_LIGASE_1"/>
    <property type="match status" value="1"/>
</dbReference>
<dbReference type="InterPro" id="IPR016185">
    <property type="entry name" value="PreATP-grasp_dom_sf"/>
</dbReference>
<dbReference type="Gene3D" id="3.40.50.20">
    <property type="match status" value="1"/>
</dbReference>
<dbReference type="PANTHER" id="PTHR23132">
    <property type="entry name" value="D-ALANINE--D-ALANINE LIGASE"/>
    <property type="match status" value="1"/>
</dbReference>
<feature type="domain" description="ATP-grasp" evidence="16">
    <location>
        <begin position="108"/>
        <end position="321"/>
    </location>
</feature>
<keyword evidence="12 14" id="KW-0961">Cell wall biogenesis/degradation</keyword>
<comment type="pathway">
    <text evidence="14">Cell wall biogenesis; peptidoglycan biosynthesis.</text>
</comment>
<dbReference type="InterPro" id="IPR000291">
    <property type="entry name" value="D-Ala_lig_Van_CS"/>
</dbReference>
<dbReference type="InterPro" id="IPR005905">
    <property type="entry name" value="D_ala_D_ala"/>
</dbReference>
<keyword evidence="18" id="KW-1185">Reference proteome</keyword>
<comment type="subcellular location">
    <subcellularLocation>
        <location evidence="3 14">Cytoplasm</location>
    </subcellularLocation>
</comment>
<evidence type="ECO:0000256" key="3">
    <source>
        <dbReference type="ARBA" id="ARBA00004496"/>
    </source>
</evidence>
<keyword evidence="6 14" id="KW-0963">Cytoplasm</keyword>
<comment type="cofactor">
    <cofactor evidence="2">
        <name>Mg(2+)</name>
        <dbReference type="ChEBI" id="CHEBI:18420"/>
    </cofactor>
</comment>
<dbReference type="Proteomes" id="UP001379533">
    <property type="component" value="Chromosome"/>
</dbReference>
<dbReference type="Gene3D" id="3.30.1490.20">
    <property type="entry name" value="ATP-grasp fold, A domain"/>
    <property type="match status" value="1"/>
</dbReference>
<evidence type="ECO:0000256" key="1">
    <source>
        <dbReference type="ARBA" id="ARBA00001936"/>
    </source>
</evidence>
<dbReference type="InterPro" id="IPR013815">
    <property type="entry name" value="ATP_grasp_subdomain_1"/>
</dbReference>
<comment type="function">
    <text evidence="14">Cell wall formation.</text>
</comment>
<dbReference type="GO" id="GO:0008716">
    <property type="term" value="F:D-alanine-D-alanine ligase activity"/>
    <property type="evidence" value="ECO:0007669"/>
    <property type="project" value="UniProtKB-EC"/>
</dbReference>
<gene>
    <name evidence="14" type="primary">ddl</name>
    <name evidence="17" type="ORF">LZC95_25230</name>
</gene>
<evidence type="ECO:0000259" key="16">
    <source>
        <dbReference type="PROSITE" id="PS50975"/>
    </source>
</evidence>
<dbReference type="HAMAP" id="MF_00047">
    <property type="entry name" value="Dala_Dala_lig"/>
    <property type="match status" value="1"/>
</dbReference>
<proteinExistence type="inferred from homology"/>
<name>A0ABZ2KS21_9BACT</name>
<sequence>MSTEHPKKKLRVAVIEGGPSSEAGVSRASAASVREALTEAGHDVTRLELDTGIFDALLRGKFDVVHPAVHGAVGEDGCLQGVLEVLGLAYVGSDVRASSVAMDKVFARKVFQLSELPVAQGIALRRDQEKSPLAAAEFARKVVGQAVVVKPAASGSAVGVNRHEADAPHEEVAASIDGVWQLGDVALVEHFARGREVTCGVLDLDGEEAYALPPTEIMAPNDAFYTFQARYAPGRSVHACPAPLGDELTKRVQDLAVRAHKALGCRDLSRVDFVVGDGADPSAVIVLEVNTLPGFTKTSLYPEAAAAIGIPFPRLCDSLVASAHRRGPTRRNAPLAFPGA</sequence>
<dbReference type="PIRSF" id="PIRSF039102">
    <property type="entry name" value="Ddl/VanB"/>
    <property type="match status" value="1"/>
</dbReference>
<evidence type="ECO:0000256" key="13">
    <source>
        <dbReference type="ARBA" id="ARBA00047614"/>
    </source>
</evidence>
<evidence type="ECO:0000256" key="15">
    <source>
        <dbReference type="PROSITE-ProRule" id="PRU00409"/>
    </source>
</evidence>
<comment type="catalytic activity">
    <reaction evidence="13 14">
        <text>2 D-alanine + ATP = D-alanyl-D-alanine + ADP + phosphate + H(+)</text>
        <dbReference type="Rhea" id="RHEA:11224"/>
        <dbReference type="ChEBI" id="CHEBI:15378"/>
        <dbReference type="ChEBI" id="CHEBI:30616"/>
        <dbReference type="ChEBI" id="CHEBI:43474"/>
        <dbReference type="ChEBI" id="CHEBI:57416"/>
        <dbReference type="ChEBI" id="CHEBI:57822"/>
        <dbReference type="ChEBI" id="CHEBI:456216"/>
        <dbReference type="EC" id="6.3.2.4"/>
    </reaction>
</comment>
<dbReference type="Gene3D" id="3.30.470.20">
    <property type="entry name" value="ATP-grasp fold, B domain"/>
    <property type="match status" value="1"/>
</dbReference>
<evidence type="ECO:0000313" key="18">
    <source>
        <dbReference type="Proteomes" id="UP001379533"/>
    </source>
</evidence>
<dbReference type="InterPro" id="IPR011761">
    <property type="entry name" value="ATP-grasp"/>
</dbReference>
<evidence type="ECO:0000256" key="6">
    <source>
        <dbReference type="ARBA" id="ARBA00022490"/>
    </source>
</evidence>
<keyword evidence="7 14" id="KW-0436">Ligase</keyword>